<dbReference type="InterPro" id="IPR000551">
    <property type="entry name" value="MerR-type_HTH_dom"/>
</dbReference>
<organism evidence="7 8">
    <name type="scientific">Pseudomonas synxantha</name>
    <dbReference type="NCBI Taxonomy" id="47883"/>
    <lineage>
        <taxon>Bacteria</taxon>
        <taxon>Pseudomonadati</taxon>
        <taxon>Pseudomonadota</taxon>
        <taxon>Gammaproteobacteria</taxon>
        <taxon>Pseudomonadales</taxon>
        <taxon>Pseudomonadaceae</taxon>
        <taxon>Pseudomonas</taxon>
    </lineage>
</organism>
<dbReference type="PRINTS" id="PR00040">
    <property type="entry name" value="HTHMERR"/>
</dbReference>
<accession>A0ABS0UDK6</accession>
<dbReference type="Proteomes" id="UP000648914">
    <property type="component" value="Unassembled WGS sequence"/>
</dbReference>
<dbReference type="PANTHER" id="PTHR30204:SF0">
    <property type="entry name" value="REDOX-SENSITIVE TRANSCRIPTIONAL ACTIVATOR SOXR"/>
    <property type="match status" value="1"/>
</dbReference>
<dbReference type="InterPro" id="IPR010211">
    <property type="entry name" value="Redox-sen_tscrpt-act_SoxR"/>
</dbReference>
<evidence type="ECO:0000256" key="4">
    <source>
        <dbReference type="ARBA" id="ARBA00023014"/>
    </source>
</evidence>
<dbReference type="InterPro" id="IPR047057">
    <property type="entry name" value="MerR_fam"/>
</dbReference>
<evidence type="ECO:0000259" key="6">
    <source>
        <dbReference type="PROSITE" id="PS50937"/>
    </source>
</evidence>
<dbReference type="RefSeq" id="WP_198720658.1">
    <property type="nucleotide sequence ID" value="NZ_JAEIKU010000101.1"/>
</dbReference>
<evidence type="ECO:0000256" key="1">
    <source>
        <dbReference type="ARBA" id="ARBA00014474"/>
    </source>
</evidence>
<keyword evidence="2" id="KW-0001">2Fe-2S</keyword>
<evidence type="ECO:0000256" key="3">
    <source>
        <dbReference type="ARBA" id="ARBA00023004"/>
    </source>
</evidence>
<dbReference type="PANTHER" id="PTHR30204">
    <property type="entry name" value="REDOX-CYCLING DRUG-SENSING TRANSCRIPTIONAL ACTIVATOR SOXR"/>
    <property type="match status" value="1"/>
</dbReference>
<gene>
    <name evidence="7" type="primary">soxR</name>
    <name evidence="7" type="ORF">YA0852_05970</name>
</gene>
<dbReference type="EMBL" id="JAEILG010000011">
    <property type="protein sequence ID" value="MBI6563656.1"/>
    <property type="molecule type" value="Genomic_DNA"/>
</dbReference>
<reference evidence="7 8" key="1">
    <citation type="submission" date="2020-12" db="EMBL/GenBank/DDBJ databases">
        <title>Comparative genomic insights into the epidemiology and virulence of plant pathogenic Pseudomonads from Turkey.</title>
        <authorList>
            <person name="Dillon M."/>
            <person name="Ruiz-Bedoya T."/>
            <person name="Bendalovic-Torma C."/>
            <person name="Guttman K.M."/>
            <person name="Kwak H."/>
            <person name="Middleton M.A."/>
            <person name="Wang P.W."/>
            <person name="Horuz S."/>
            <person name="Aysan Y."/>
            <person name="Guttman D.S."/>
        </authorList>
    </citation>
    <scope>NUCLEOTIDE SEQUENCE [LARGE SCALE GENOMIC DNA]</scope>
    <source>
        <strain evidence="7 8">S5_IA_2b</strain>
    </source>
</reference>
<evidence type="ECO:0000256" key="2">
    <source>
        <dbReference type="ARBA" id="ARBA00022714"/>
    </source>
</evidence>
<evidence type="ECO:0000313" key="8">
    <source>
        <dbReference type="Proteomes" id="UP000648914"/>
    </source>
</evidence>
<dbReference type="Pfam" id="PF13411">
    <property type="entry name" value="MerR_1"/>
    <property type="match status" value="1"/>
</dbReference>
<keyword evidence="3" id="KW-0408">Iron</keyword>
<dbReference type="PROSITE" id="PS50937">
    <property type="entry name" value="HTH_MERR_2"/>
    <property type="match status" value="1"/>
</dbReference>
<feature type="domain" description="HTH merR-type" evidence="6">
    <location>
        <begin position="7"/>
        <end position="75"/>
    </location>
</feature>
<name>A0ABS0UDK6_9PSED</name>
<dbReference type="InterPro" id="IPR009061">
    <property type="entry name" value="DNA-bd_dom_put_sf"/>
</dbReference>
<comment type="caution">
    <text evidence="7">The sequence shown here is derived from an EMBL/GenBank/DDBJ whole genome shotgun (WGS) entry which is preliminary data.</text>
</comment>
<dbReference type="SUPFAM" id="SSF46955">
    <property type="entry name" value="Putative DNA-binding domain"/>
    <property type="match status" value="1"/>
</dbReference>
<evidence type="ECO:0000313" key="7">
    <source>
        <dbReference type="EMBL" id="MBI6563656.1"/>
    </source>
</evidence>
<protein>
    <recommendedName>
        <fullName evidence="1">Redox-sensitive transcriptional activator SoxR</fullName>
    </recommendedName>
</protein>
<evidence type="ECO:0000256" key="5">
    <source>
        <dbReference type="ARBA" id="ARBA00023125"/>
    </source>
</evidence>
<keyword evidence="2" id="KW-0479">Metal-binding</keyword>
<dbReference type="SMART" id="SM00422">
    <property type="entry name" value="HTH_MERR"/>
    <property type="match status" value="1"/>
</dbReference>
<dbReference type="NCBIfam" id="TIGR01950">
    <property type="entry name" value="SoxR"/>
    <property type="match status" value="1"/>
</dbReference>
<keyword evidence="4" id="KW-0411">Iron-sulfur</keyword>
<keyword evidence="8" id="KW-1185">Reference proteome</keyword>
<dbReference type="Gene3D" id="1.10.1660.10">
    <property type="match status" value="1"/>
</dbReference>
<dbReference type="PROSITE" id="PS00552">
    <property type="entry name" value="HTH_MERR_1"/>
    <property type="match status" value="1"/>
</dbReference>
<dbReference type="CDD" id="cd01110">
    <property type="entry name" value="HTH_SoxR"/>
    <property type="match status" value="1"/>
</dbReference>
<proteinExistence type="predicted"/>
<sequence length="153" mass="16836">MIDVRVPLSVGELARRCGVTIATVHFYEAKGLIQGMRSAGNQRRYARDTLRRIAIIKVAKLAGIPLATIKAALDELPSGRPLTAKDWTHLSTIWRDTLTERIRSLTQLRDQLDGCIGCGCLSTDDCPLRNPGDRLSLLGDGAVLFEKDTTPEH</sequence>
<keyword evidence="5" id="KW-0238">DNA-binding</keyword>